<dbReference type="InterPro" id="IPR014729">
    <property type="entry name" value="Rossmann-like_a/b/a_fold"/>
</dbReference>
<feature type="domain" description="Methionyl/Leucyl tRNA synthetase" evidence="9">
    <location>
        <begin position="137"/>
        <end position="364"/>
    </location>
</feature>
<dbReference type="EC" id="6.1.1.10" evidence="1"/>
<sequence>MSKFYITTAIAYTNAPPHIGHALELIQADAFARCHRQKGEEVFFLTGTDEHGTKIARAARDADVAPRQFTDEISTKFRELCGILNISNDDFIRTTDRERHWPAVKLIWERLAESGDLYKKKYEGLYCAGCESFKKKSDLEDGRCSVHKIEPEKIEEENWFFKISKYKDKVKERIADGELRIVPELRKQEILNLIDDAEDVSFSRPRENLEWGIPVPNDSSQTIYVWADALTNYISALGYGQMSNIKGQMLFEKYWPADIHLIGKDILRFHALIWPAILLSAGLELPKAIYAHGFITVDGQKMSKTVGNVIDPFDLIKKYGTDAVRYFLLREIPSNEDGDFSYKNLEARYNSDLANGLGNLAARILTLAEGENLSGGQLPSHEITHKIEAAQRAVDEKIAEFKLHEALAAIWDLIGFANGYVNDKQPWKTRNKEVIFDLVVLLENIARLLAPFMSQTAEKILASTRDKNGNIRIKKGEALFPRL</sequence>
<dbReference type="AlphaFoldDB" id="A0A1F8F618"/>
<dbReference type="Pfam" id="PF09334">
    <property type="entry name" value="tRNA-synt_1g"/>
    <property type="match status" value="2"/>
</dbReference>
<dbReference type="GO" id="GO:0006431">
    <property type="term" value="P:methionyl-tRNA aminoacylation"/>
    <property type="evidence" value="ECO:0007669"/>
    <property type="project" value="InterPro"/>
</dbReference>
<dbReference type="SUPFAM" id="SSF52374">
    <property type="entry name" value="Nucleotidylyl transferase"/>
    <property type="match status" value="1"/>
</dbReference>
<dbReference type="SUPFAM" id="SSF47323">
    <property type="entry name" value="Anticodon-binding domain of a subclass of class I aminoacyl-tRNA synthetases"/>
    <property type="match status" value="1"/>
</dbReference>
<protein>
    <recommendedName>
        <fullName evidence="1">methionine--tRNA ligase</fullName>
        <ecNumber evidence="1">6.1.1.10</ecNumber>
    </recommendedName>
</protein>
<dbReference type="Pfam" id="PF08264">
    <property type="entry name" value="Anticodon_1"/>
    <property type="match status" value="1"/>
</dbReference>
<accession>A0A1F8F618</accession>
<dbReference type="EMBL" id="MGJL01000012">
    <property type="protein sequence ID" value="OGN08058.1"/>
    <property type="molecule type" value="Genomic_DNA"/>
</dbReference>
<keyword evidence="4 7" id="KW-0067">ATP-binding</keyword>
<dbReference type="InterPro" id="IPR033911">
    <property type="entry name" value="MetRS_core"/>
</dbReference>
<evidence type="ECO:0000256" key="1">
    <source>
        <dbReference type="ARBA" id="ARBA00012838"/>
    </source>
</evidence>
<dbReference type="FunFam" id="2.170.220.10:FF:000003">
    <property type="entry name" value="Methionine--tRNA ligase"/>
    <property type="match status" value="1"/>
</dbReference>
<dbReference type="GO" id="GO:0005524">
    <property type="term" value="F:ATP binding"/>
    <property type="evidence" value="ECO:0007669"/>
    <property type="project" value="UniProtKB-KW"/>
</dbReference>
<dbReference type="InterPro" id="IPR015413">
    <property type="entry name" value="Methionyl/Leucyl_tRNA_Synth"/>
</dbReference>
<evidence type="ECO:0000256" key="3">
    <source>
        <dbReference type="ARBA" id="ARBA00022741"/>
    </source>
</evidence>
<dbReference type="InterPro" id="IPR013155">
    <property type="entry name" value="M/V/L/I-tRNA-synth_anticd-bd"/>
</dbReference>
<feature type="domain" description="Methionyl/Leucyl tRNA synthetase" evidence="9">
    <location>
        <begin position="5"/>
        <end position="133"/>
    </location>
</feature>
<dbReference type="PRINTS" id="PR01041">
    <property type="entry name" value="TRNASYNTHMET"/>
</dbReference>
<comment type="caution">
    <text evidence="10">The sequence shown here is derived from an EMBL/GenBank/DDBJ whole genome shotgun (WGS) entry which is preliminary data.</text>
</comment>
<feature type="domain" description="Methionyl/Valyl/Leucyl/Isoleucyl-tRNA synthetase anticodon-binding" evidence="8">
    <location>
        <begin position="382"/>
        <end position="462"/>
    </location>
</feature>
<keyword evidence="5 7" id="KW-0648">Protein biosynthesis</keyword>
<dbReference type="PANTHER" id="PTHR43326">
    <property type="entry name" value="METHIONYL-TRNA SYNTHETASE"/>
    <property type="match status" value="1"/>
</dbReference>
<keyword evidence="3 7" id="KW-0547">Nucleotide-binding</keyword>
<evidence type="ECO:0000256" key="7">
    <source>
        <dbReference type="RuleBase" id="RU363039"/>
    </source>
</evidence>
<gene>
    <name evidence="10" type="ORF">A2750_01160</name>
</gene>
<dbReference type="Proteomes" id="UP000178023">
    <property type="component" value="Unassembled WGS sequence"/>
</dbReference>
<reference evidence="10 11" key="1">
    <citation type="journal article" date="2016" name="Nat. Commun.">
        <title>Thousands of microbial genomes shed light on interconnected biogeochemical processes in an aquifer system.</title>
        <authorList>
            <person name="Anantharaman K."/>
            <person name="Brown C.T."/>
            <person name="Hug L.A."/>
            <person name="Sharon I."/>
            <person name="Castelle C.J."/>
            <person name="Probst A.J."/>
            <person name="Thomas B.C."/>
            <person name="Singh A."/>
            <person name="Wilkins M.J."/>
            <person name="Karaoz U."/>
            <person name="Brodie E.L."/>
            <person name="Williams K.H."/>
            <person name="Hubbard S.S."/>
            <person name="Banfield J.F."/>
        </authorList>
    </citation>
    <scope>NUCLEOTIDE SEQUENCE [LARGE SCALE GENOMIC DNA]</scope>
</reference>
<keyword evidence="2 7" id="KW-0436">Ligase</keyword>
<evidence type="ECO:0000256" key="2">
    <source>
        <dbReference type="ARBA" id="ARBA00022598"/>
    </source>
</evidence>
<keyword evidence="6 7" id="KW-0030">Aminoacyl-tRNA synthetase</keyword>
<dbReference type="Gene3D" id="1.10.730.10">
    <property type="entry name" value="Isoleucyl-tRNA Synthetase, Domain 1"/>
    <property type="match status" value="1"/>
</dbReference>
<organism evidence="10 11">
    <name type="scientific">Candidatus Yanofskybacteria bacterium RIFCSPHIGHO2_01_FULL_45_42</name>
    <dbReference type="NCBI Taxonomy" id="1802671"/>
    <lineage>
        <taxon>Bacteria</taxon>
        <taxon>Candidatus Yanofskyibacteriota</taxon>
    </lineage>
</organism>
<dbReference type="GO" id="GO:0004825">
    <property type="term" value="F:methionine-tRNA ligase activity"/>
    <property type="evidence" value="ECO:0007669"/>
    <property type="project" value="UniProtKB-EC"/>
</dbReference>
<name>A0A1F8F618_9BACT</name>
<evidence type="ECO:0000313" key="11">
    <source>
        <dbReference type="Proteomes" id="UP000178023"/>
    </source>
</evidence>
<dbReference type="Gene3D" id="3.40.50.620">
    <property type="entry name" value="HUPs"/>
    <property type="match status" value="1"/>
</dbReference>
<dbReference type="CDD" id="cd00814">
    <property type="entry name" value="MetRS_core"/>
    <property type="match status" value="1"/>
</dbReference>
<evidence type="ECO:0000259" key="8">
    <source>
        <dbReference type="Pfam" id="PF08264"/>
    </source>
</evidence>
<proteinExistence type="inferred from homology"/>
<evidence type="ECO:0000259" key="9">
    <source>
        <dbReference type="Pfam" id="PF09334"/>
    </source>
</evidence>
<dbReference type="Gene3D" id="2.170.220.10">
    <property type="match status" value="1"/>
</dbReference>
<evidence type="ECO:0000256" key="5">
    <source>
        <dbReference type="ARBA" id="ARBA00022917"/>
    </source>
</evidence>
<evidence type="ECO:0000256" key="6">
    <source>
        <dbReference type="ARBA" id="ARBA00023146"/>
    </source>
</evidence>
<comment type="similarity">
    <text evidence="7">Belongs to the class-I aminoacyl-tRNA synthetase family.</text>
</comment>
<dbReference type="InterPro" id="IPR009080">
    <property type="entry name" value="tRNAsynth_Ia_anticodon-bd"/>
</dbReference>
<evidence type="ECO:0000313" key="10">
    <source>
        <dbReference type="EMBL" id="OGN08058.1"/>
    </source>
</evidence>
<evidence type="ECO:0000256" key="4">
    <source>
        <dbReference type="ARBA" id="ARBA00022840"/>
    </source>
</evidence>
<dbReference type="InterPro" id="IPR023457">
    <property type="entry name" value="Met-tRNA_synth_2"/>
</dbReference>
<dbReference type="PANTHER" id="PTHR43326:SF1">
    <property type="entry name" value="METHIONINE--TRNA LIGASE, MITOCHONDRIAL"/>
    <property type="match status" value="1"/>
</dbReference>